<dbReference type="Gene3D" id="3.30.70.100">
    <property type="match status" value="1"/>
</dbReference>
<proteinExistence type="inferred from homology"/>
<dbReference type="Pfam" id="PF21088">
    <property type="entry name" value="MS_channel_1st"/>
    <property type="match status" value="1"/>
</dbReference>
<dbReference type="InterPro" id="IPR010920">
    <property type="entry name" value="LSM_dom_sf"/>
</dbReference>
<evidence type="ECO:0000256" key="5">
    <source>
        <dbReference type="ARBA" id="ARBA00022989"/>
    </source>
</evidence>
<dbReference type="InterPro" id="IPR011066">
    <property type="entry name" value="MscS_channel_C_sf"/>
</dbReference>
<evidence type="ECO:0000256" key="7">
    <source>
        <dbReference type="SAM" id="Phobius"/>
    </source>
</evidence>
<feature type="domain" description="Mechanosensitive ion channel MscS C-terminal" evidence="9">
    <location>
        <begin position="252"/>
        <end position="329"/>
    </location>
</feature>
<dbReference type="InterPro" id="IPR049142">
    <property type="entry name" value="MS_channel_1st"/>
</dbReference>
<comment type="subcellular location">
    <subcellularLocation>
        <location evidence="1">Cell membrane</location>
        <topology evidence="1">Multi-pass membrane protein</topology>
    </subcellularLocation>
</comment>
<keyword evidence="5 7" id="KW-1133">Transmembrane helix</keyword>
<feature type="transmembrane region" description="Helical" evidence="7">
    <location>
        <begin position="85"/>
        <end position="110"/>
    </location>
</feature>
<evidence type="ECO:0000313" key="12">
    <source>
        <dbReference type="Proteomes" id="UP000664417"/>
    </source>
</evidence>
<feature type="domain" description="Mechanosensitive ion channel transmembrane helices 2/3" evidence="10">
    <location>
        <begin position="138"/>
        <end position="174"/>
    </location>
</feature>
<reference evidence="11" key="1">
    <citation type="submission" date="2021-03" db="EMBL/GenBank/DDBJ databases">
        <authorList>
            <person name="Wang G."/>
        </authorList>
    </citation>
    <scope>NUCLEOTIDE SEQUENCE</scope>
    <source>
        <strain evidence="11">KCTC 12899</strain>
    </source>
</reference>
<feature type="transmembrane region" description="Helical" evidence="7">
    <location>
        <begin position="12"/>
        <end position="32"/>
    </location>
</feature>
<dbReference type="Proteomes" id="UP000664417">
    <property type="component" value="Unassembled WGS sequence"/>
</dbReference>
<keyword evidence="4 7" id="KW-0812">Transmembrane</keyword>
<dbReference type="InterPro" id="IPR011014">
    <property type="entry name" value="MscS_channel_TM-2"/>
</dbReference>
<feature type="transmembrane region" description="Helical" evidence="7">
    <location>
        <begin position="155"/>
        <end position="172"/>
    </location>
</feature>
<evidence type="ECO:0000256" key="6">
    <source>
        <dbReference type="ARBA" id="ARBA00023136"/>
    </source>
</evidence>
<comment type="similarity">
    <text evidence="2">Belongs to the MscS (TC 1.A.23) family.</text>
</comment>
<evidence type="ECO:0000313" key="11">
    <source>
        <dbReference type="EMBL" id="MBO1322089.1"/>
    </source>
</evidence>
<gene>
    <name evidence="11" type="ORF">J3U88_26670</name>
</gene>
<evidence type="ECO:0000259" key="10">
    <source>
        <dbReference type="Pfam" id="PF21088"/>
    </source>
</evidence>
<organism evidence="11 12">
    <name type="scientific">Acanthopleuribacter pedis</name>
    <dbReference type="NCBI Taxonomy" id="442870"/>
    <lineage>
        <taxon>Bacteria</taxon>
        <taxon>Pseudomonadati</taxon>
        <taxon>Acidobacteriota</taxon>
        <taxon>Holophagae</taxon>
        <taxon>Acanthopleuribacterales</taxon>
        <taxon>Acanthopleuribacteraceae</taxon>
        <taxon>Acanthopleuribacter</taxon>
    </lineage>
</organism>
<dbReference type="InterPro" id="IPR006685">
    <property type="entry name" value="MscS_channel_2nd"/>
</dbReference>
<accession>A0A8J7QDE6</accession>
<keyword evidence="3" id="KW-1003">Cell membrane</keyword>
<evidence type="ECO:0000259" key="9">
    <source>
        <dbReference type="Pfam" id="PF21082"/>
    </source>
</evidence>
<evidence type="ECO:0000256" key="4">
    <source>
        <dbReference type="ARBA" id="ARBA00022692"/>
    </source>
</evidence>
<feature type="transmembrane region" description="Helical" evidence="7">
    <location>
        <begin position="52"/>
        <end position="73"/>
    </location>
</feature>
<dbReference type="SUPFAM" id="SSF50182">
    <property type="entry name" value="Sm-like ribonucleoproteins"/>
    <property type="match status" value="1"/>
</dbReference>
<dbReference type="PANTHER" id="PTHR30221">
    <property type="entry name" value="SMALL-CONDUCTANCE MECHANOSENSITIVE CHANNEL"/>
    <property type="match status" value="1"/>
</dbReference>
<dbReference type="InterPro" id="IPR045275">
    <property type="entry name" value="MscS_archaea/bacteria_type"/>
</dbReference>
<dbReference type="GO" id="GO:0005886">
    <property type="term" value="C:plasma membrane"/>
    <property type="evidence" value="ECO:0007669"/>
    <property type="project" value="UniProtKB-SubCell"/>
</dbReference>
<dbReference type="Gene3D" id="1.10.287.1260">
    <property type="match status" value="1"/>
</dbReference>
<dbReference type="InterPro" id="IPR049278">
    <property type="entry name" value="MS_channel_C"/>
</dbReference>
<comment type="caution">
    <text evidence="11">The sequence shown here is derived from an EMBL/GenBank/DDBJ whole genome shotgun (WGS) entry which is preliminary data.</text>
</comment>
<dbReference type="Pfam" id="PF00924">
    <property type="entry name" value="MS_channel_2nd"/>
    <property type="match status" value="1"/>
</dbReference>
<dbReference type="GO" id="GO:0008381">
    <property type="term" value="F:mechanosensitive monoatomic ion channel activity"/>
    <property type="evidence" value="ECO:0007669"/>
    <property type="project" value="InterPro"/>
</dbReference>
<dbReference type="Pfam" id="PF21082">
    <property type="entry name" value="MS_channel_3rd"/>
    <property type="match status" value="1"/>
</dbReference>
<evidence type="ECO:0000256" key="3">
    <source>
        <dbReference type="ARBA" id="ARBA00022475"/>
    </source>
</evidence>
<dbReference type="PANTHER" id="PTHR30221:SF1">
    <property type="entry name" value="SMALL-CONDUCTANCE MECHANOSENSITIVE CHANNEL"/>
    <property type="match status" value="1"/>
</dbReference>
<feature type="domain" description="Mechanosensitive ion channel MscS" evidence="8">
    <location>
        <begin position="175"/>
        <end position="242"/>
    </location>
</feature>
<dbReference type="Gene3D" id="2.30.30.60">
    <property type="match status" value="1"/>
</dbReference>
<sequence length="352" mass="38872">MDELWLWLDKPWVASALTMGGGVLVALLIRVLSQGSVKRLAKRTKTRLDDQILEIFQGPLTLTIVVVAFIQAYNILGLAGHWRTFAFGGAVTLAVVSWMIAALHFAGALIDWFGSGDNPHRIVQPKTKPLFLFVYKTLVVAFAVYFIILAWGQDLSAWLASAGIAGIAIGLASKDTLANFISGIFIIADSPFKIGDFIVLDNGDRGRVTHIGIRSTRLMTPDDVEVIIPNAVMGNSTIINQSGGPYEKFRLRVPVSVAYGSDIDQVRGILMSVAEKGELVEQIPKPRVRFRELGDSGLLFEIWVWVREPVFQEDVRDQMLTESYKALNQAKITIPFPQMDVHIKEVPRAADA</sequence>
<dbReference type="AlphaFoldDB" id="A0A8J7QDE6"/>
<feature type="transmembrane region" description="Helical" evidence="7">
    <location>
        <begin position="130"/>
        <end position="149"/>
    </location>
</feature>
<name>A0A8J7QDE6_9BACT</name>
<keyword evidence="12" id="KW-1185">Reference proteome</keyword>
<evidence type="ECO:0000259" key="8">
    <source>
        <dbReference type="Pfam" id="PF00924"/>
    </source>
</evidence>
<dbReference type="SUPFAM" id="SSF82861">
    <property type="entry name" value="Mechanosensitive channel protein MscS (YggB), transmembrane region"/>
    <property type="match status" value="1"/>
</dbReference>
<dbReference type="EMBL" id="JAFREP010000031">
    <property type="protein sequence ID" value="MBO1322089.1"/>
    <property type="molecule type" value="Genomic_DNA"/>
</dbReference>
<keyword evidence="6 7" id="KW-0472">Membrane</keyword>
<evidence type="ECO:0000256" key="2">
    <source>
        <dbReference type="ARBA" id="ARBA00008017"/>
    </source>
</evidence>
<dbReference type="SUPFAM" id="SSF82689">
    <property type="entry name" value="Mechanosensitive channel protein MscS (YggB), C-terminal domain"/>
    <property type="match status" value="1"/>
</dbReference>
<evidence type="ECO:0000256" key="1">
    <source>
        <dbReference type="ARBA" id="ARBA00004651"/>
    </source>
</evidence>
<protein>
    <submittedName>
        <fullName evidence="11">Mechanosensitive ion channel family protein</fullName>
    </submittedName>
</protein>
<dbReference type="InterPro" id="IPR023408">
    <property type="entry name" value="MscS_beta-dom_sf"/>
</dbReference>
<dbReference type="RefSeq" id="WP_207862061.1">
    <property type="nucleotide sequence ID" value="NZ_JAFREP010000031.1"/>
</dbReference>